<dbReference type="AlphaFoldDB" id="A0AAD7MZ74"/>
<evidence type="ECO:0000313" key="1">
    <source>
        <dbReference type="EMBL" id="KAJ7739531.1"/>
    </source>
</evidence>
<sequence>MANPRSPVIHTVWNSYRMVPDPVDPSCGYTLLVADPGMSDPSAIYIFVNPQRRPLDLDYIAYSRIVRVGDPSTYGGLEFRRLTCYQYIPQDPGSRNDFRLPSEFDLFTPVHVCIIPPTDIAGAIRSASFSSDVPHPGMSLMRTRRGGHATSFYTSDVSLEEAVIDMRIHRNDIFCTVFSSEPGVYRVVHIFSCSGRPSITESTLIFAPSVWSEGARVLANNGSQDGISKLICRLSRGDNVELWVETEFVSMEPAYGPSGDNGESWQKER</sequence>
<dbReference type="Proteomes" id="UP001215598">
    <property type="component" value="Unassembled WGS sequence"/>
</dbReference>
<proteinExistence type="predicted"/>
<reference evidence="1" key="1">
    <citation type="submission" date="2023-03" db="EMBL/GenBank/DDBJ databases">
        <title>Massive genome expansion in bonnet fungi (Mycena s.s.) driven by repeated elements and novel gene families across ecological guilds.</title>
        <authorList>
            <consortium name="Lawrence Berkeley National Laboratory"/>
            <person name="Harder C.B."/>
            <person name="Miyauchi S."/>
            <person name="Viragh M."/>
            <person name="Kuo A."/>
            <person name="Thoen E."/>
            <person name="Andreopoulos B."/>
            <person name="Lu D."/>
            <person name="Skrede I."/>
            <person name="Drula E."/>
            <person name="Henrissat B."/>
            <person name="Morin E."/>
            <person name="Kohler A."/>
            <person name="Barry K."/>
            <person name="LaButti K."/>
            <person name="Morin E."/>
            <person name="Salamov A."/>
            <person name="Lipzen A."/>
            <person name="Mereny Z."/>
            <person name="Hegedus B."/>
            <person name="Baldrian P."/>
            <person name="Stursova M."/>
            <person name="Weitz H."/>
            <person name="Taylor A."/>
            <person name="Grigoriev I.V."/>
            <person name="Nagy L.G."/>
            <person name="Martin F."/>
            <person name="Kauserud H."/>
        </authorList>
    </citation>
    <scope>NUCLEOTIDE SEQUENCE</scope>
    <source>
        <strain evidence="1">CBHHK182m</strain>
    </source>
</reference>
<accession>A0AAD7MZ74</accession>
<evidence type="ECO:0000313" key="2">
    <source>
        <dbReference type="Proteomes" id="UP001215598"/>
    </source>
</evidence>
<name>A0AAD7MZ74_9AGAR</name>
<dbReference type="EMBL" id="JARKIB010000106">
    <property type="protein sequence ID" value="KAJ7739531.1"/>
    <property type="molecule type" value="Genomic_DNA"/>
</dbReference>
<organism evidence="1 2">
    <name type="scientific">Mycena metata</name>
    <dbReference type="NCBI Taxonomy" id="1033252"/>
    <lineage>
        <taxon>Eukaryota</taxon>
        <taxon>Fungi</taxon>
        <taxon>Dikarya</taxon>
        <taxon>Basidiomycota</taxon>
        <taxon>Agaricomycotina</taxon>
        <taxon>Agaricomycetes</taxon>
        <taxon>Agaricomycetidae</taxon>
        <taxon>Agaricales</taxon>
        <taxon>Marasmiineae</taxon>
        <taxon>Mycenaceae</taxon>
        <taxon>Mycena</taxon>
    </lineage>
</organism>
<gene>
    <name evidence="1" type="ORF">B0H16DRAFT_1465188</name>
</gene>
<comment type="caution">
    <text evidence="1">The sequence shown here is derived from an EMBL/GenBank/DDBJ whole genome shotgun (WGS) entry which is preliminary data.</text>
</comment>
<keyword evidence="2" id="KW-1185">Reference proteome</keyword>
<protein>
    <submittedName>
        <fullName evidence="1">Uncharacterized protein</fullName>
    </submittedName>
</protein>